<dbReference type="GO" id="GO:0000166">
    <property type="term" value="F:nucleotide binding"/>
    <property type="evidence" value="ECO:0007669"/>
    <property type="project" value="InterPro"/>
</dbReference>
<dbReference type="Pfam" id="PF00702">
    <property type="entry name" value="Hydrolase"/>
    <property type="match status" value="1"/>
</dbReference>
<dbReference type="GO" id="GO:0043682">
    <property type="term" value="F:P-type divalent copper transporter activity"/>
    <property type="evidence" value="ECO:0007669"/>
    <property type="project" value="TreeGrafter"/>
</dbReference>
<dbReference type="InterPro" id="IPR023214">
    <property type="entry name" value="HAD_sf"/>
</dbReference>
<evidence type="ECO:0000313" key="2">
    <source>
        <dbReference type="EMBL" id="ABR54849.1"/>
    </source>
</evidence>
<dbReference type="AlphaFoldDB" id="A6UQS7"/>
<dbReference type="OrthoDB" id="8588at2157"/>
<dbReference type="RefSeq" id="WP_012065778.1">
    <property type="nucleotide sequence ID" value="NC_009634.1"/>
</dbReference>
<dbReference type="GO" id="GO:0005507">
    <property type="term" value="F:copper ion binding"/>
    <property type="evidence" value="ECO:0007669"/>
    <property type="project" value="TreeGrafter"/>
</dbReference>
<dbReference type="KEGG" id="mvn:Mevan_0946"/>
<dbReference type="InterPro" id="IPR023299">
    <property type="entry name" value="ATPase_P-typ_cyto_dom_N"/>
</dbReference>
<dbReference type="HOGENOM" id="CLU_1052165_0_0_2"/>
<name>A6UQS7_METVS</name>
<organism evidence="2 3">
    <name type="scientific">Methanococcus vannielii (strain ATCC 35089 / DSM 1224 / JCM 13029 / OCM 148 / SB)</name>
    <dbReference type="NCBI Taxonomy" id="406327"/>
    <lineage>
        <taxon>Archaea</taxon>
        <taxon>Methanobacteriati</taxon>
        <taxon>Methanobacteriota</taxon>
        <taxon>Methanomada group</taxon>
        <taxon>Methanococci</taxon>
        <taxon>Methanococcales</taxon>
        <taxon>Methanococcaceae</taxon>
        <taxon>Methanococcus</taxon>
    </lineage>
</organism>
<dbReference type="GO" id="GO:0016787">
    <property type="term" value="F:hydrolase activity"/>
    <property type="evidence" value="ECO:0007669"/>
    <property type="project" value="UniProtKB-KW"/>
</dbReference>
<keyword evidence="3" id="KW-1185">Reference proteome</keyword>
<dbReference type="STRING" id="406327.Mevan_0946"/>
<proteinExistence type="predicted"/>
<dbReference type="Proteomes" id="UP000001107">
    <property type="component" value="Chromosome"/>
</dbReference>
<dbReference type="Gene3D" id="3.40.50.1000">
    <property type="entry name" value="HAD superfamily/HAD-like"/>
    <property type="match status" value="1"/>
</dbReference>
<accession>A6UQS7</accession>
<dbReference type="GO" id="GO:0055070">
    <property type="term" value="P:copper ion homeostasis"/>
    <property type="evidence" value="ECO:0007669"/>
    <property type="project" value="TreeGrafter"/>
</dbReference>
<dbReference type="Gene3D" id="3.40.1110.10">
    <property type="entry name" value="Calcium-transporting ATPase, cytoplasmic domain N"/>
    <property type="match status" value="1"/>
</dbReference>
<dbReference type="GeneID" id="5325986"/>
<dbReference type="PANTHER" id="PTHR43520">
    <property type="entry name" value="ATP7, ISOFORM B"/>
    <property type="match status" value="1"/>
</dbReference>
<dbReference type="SUPFAM" id="SSF56784">
    <property type="entry name" value="HAD-like"/>
    <property type="match status" value="1"/>
</dbReference>
<dbReference type="GO" id="GO:0016020">
    <property type="term" value="C:membrane"/>
    <property type="evidence" value="ECO:0007669"/>
    <property type="project" value="TreeGrafter"/>
</dbReference>
<gene>
    <name evidence="2" type="ordered locus">Mevan_0946</name>
</gene>
<keyword evidence="1" id="KW-1278">Translocase</keyword>
<dbReference type="PANTHER" id="PTHR43520:SF8">
    <property type="entry name" value="P-TYPE CU(+) TRANSPORTER"/>
    <property type="match status" value="1"/>
</dbReference>
<dbReference type="InterPro" id="IPR036412">
    <property type="entry name" value="HAD-like_sf"/>
</dbReference>
<sequence>MKTAVVFDASGTLLGIKRIVKNVKTQKFLCNCQTVDIVDMKKGRSLIILKENPLKVLQSENPDKLISDFLNGVKWGISYCNPPINKNGVLNDVTTKVKELQDPLNVLKRFEIETDYGSAIIVDTIRGNIEYTIATGGYVFSEAYDTIKKLEEMGVSTFIASGDSKLFIEKLGNAIGVENSCLVSEAHHNLKKDFVINLKNEGYKVIMVGDASNDVPAMIESDLSVVTLQNGNVSKIALETAKVKIENISEIIPITKNFLEKKFNKQKVLKNKNVKR</sequence>
<protein>
    <submittedName>
        <fullName evidence="2">Haloacid dehalogenase domain protein hydrolase</fullName>
    </submittedName>
</protein>
<keyword evidence="2" id="KW-0378">Hydrolase</keyword>
<evidence type="ECO:0000313" key="3">
    <source>
        <dbReference type="Proteomes" id="UP000001107"/>
    </source>
</evidence>
<reference evidence="2" key="1">
    <citation type="submission" date="2007-06" db="EMBL/GenBank/DDBJ databases">
        <title>Complete sequence of Methanococcus vannielii SB.</title>
        <authorList>
            <consortium name="US DOE Joint Genome Institute"/>
            <person name="Copeland A."/>
            <person name="Lucas S."/>
            <person name="Lapidus A."/>
            <person name="Barry K."/>
            <person name="Glavina del Rio T."/>
            <person name="Dalin E."/>
            <person name="Tice H."/>
            <person name="Pitluck S."/>
            <person name="Chain P."/>
            <person name="Malfatti S."/>
            <person name="Shin M."/>
            <person name="Vergez L."/>
            <person name="Schmutz J."/>
            <person name="Larimer F."/>
            <person name="Land M."/>
            <person name="Hauser L."/>
            <person name="Kyrpides N."/>
            <person name="Anderson I."/>
            <person name="Sieprawska-Lupa M."/>
            <person name="Whitman W.B."/>
            <person name="Richardson P."/>
        </authorList>
    </citation>
    <scope>NUCLEOTIDE SEQUENCE [LARGE SCALE GENOMIC DNA]</scope>
    <source>
        <strain evidence="2">SB</strain>
    </source>
</reference>
<evidence type="ECO:0000256" key="1">
    <source>
        <dbReference type="ARBA" id="ARBA00022967"/>
    </source>
</evidence>
<dbReference type="EMBL" id="CP000742">
    <property type="protein sequence ID" value="ABR54849.1"/>
    <property type="molecule type" value="Genomic_DNA"/>
</dbReference>
<dbReference type="eggNOG" id="arCOG01579">
    <property type="taxonomic scope" value="Archaea"/>
</dbReference>